<dbReference type="GO" id="GO:0004392">
    <property type="term" value="F:heme oxygenase (decyclizing) activity"/>
    <property type="evidence" value="ECO:0007669"/>
    <property type="project" value="InterPro"/>
</dbReference>
<dbReference type="RefSeq" id="WP_189502278.1">
    <property type="nucleotide sequence ID" value="NZ_BMZQ01000001.1"/>
</dbReference>
<reference evidence="1" key="2">
    <citation type="submission" date="2020-09" db="EMBL/GenBank/DDBJ databases">
        <authorList>
            <person name="Sun Q."/>
            <person name="Kim S."/>
        </authorList>
    </citation>
    <scope>NUCLEOTIDE SEQUENCE</scope>
    <source>
        <strain evidence="1">KCTC 42249</strain>
    </source>
</reference>
<dbReference type="SUPFAM" id="SSF48613">
    <property type="entry name" value="Heme oxygenase-like"/>
    <property type="match status" value="1"/>
</dbReference>
<gene>
    <name evidence="1" type="primary">hemO</name>
    <name evidence="1" type="ORF">GCM10016234_10760</name>
</gene>
<dbReference type="EMBL" id="BMZQ01000001">
    <property type="protein sequence ID" value="GHD09719.1"/>
    <property type="molecule type" value="Genomic_DNA"/>
</dbReference>
<reference evidence="1" key="1">
    <citation type="journal article" date="2014" name="Int. J. Syst. Evol. Microbiol.">
        <title>Complete genome sequence of Corynebacterium casei LMG S-19264T (=DSM 44701T), isolated from a smear-ripened cheese.</title>
        <authorList>
            <consortium name="US DOE Joint Genome Institute (JGI-PGF)"/>
            <person name="Walter F."/>
            <person name="Albersmeier A."/>
            <person name="Kalinowski J."/>
            <person name="Ruckert C."/>
        </authorList>
    </citation>
    <scope>NUCLEOTIDE SEQUENCE</scope>
    <source>
        <strain evidence="1">KCTC 42249</strain>
    </source>
</reference>
<dbReference type="GO" id="GO:0006788">
    <property type="term" value="P:heme oxidation"/>
    <property type="evidence" value="ECO:0007669"/>
    <property type="project" value="InterPro"/>
</dbReference>
<dbReference type="InterPro" id="IPR016053">
    <property type="entry name" value="Haem_Oase-like"/>
</dbReference>
<evidence type="ECO:0000313" key="2">
    <source>
        <dbReference type="Proteomes" id="UP000630142"/>
    </source>
</evidence>
<keyword evidence="2" id="KW-1185">Reference proteome</keyword>
<dbReference type="Gene3D" id="1.20.910.10">
    <property type="entry name" value="Heme oxygenase-like"/>
    <property type="match status" value="1"/>
</dbReference>
<evidence type="ECO:0000313" key="1">
    <source>
        <dbReference type="EMBL" id="GHD09719.1"/>
    </source>
</evidence>
<dbReference type="Proteomes" id="UP000630142">
    <property type="component" value="Unassembled WGS sequence"/>
</dbReference>
<dbReference type="InterPro" id="IPR016084">
    <property type="entry name" value="Haem_Oase-like_multi-hlx"/>
</dbReference>
<dbReference type="Pfam" id="PF01126">
    <property type="entry name" value="Heme_oxygenase"/>
    <property type="match status" value="1"/>
</dbReference>
<sequence length="195" mass="21225">MTDTSTLALPLSRRLKTETQAAHEGLDGRIMASRPFHSRDHYALFLGMQHQFHRDIQPLYLDPRLAALVPDLASRCRLSMIESDLDDLGLVSSATKRGVALSDDLATRFGWLYVAEGSNLGAAFLIKEAAKLGLGEDFGARHLAASPEGRGKPWKTFQAALDGADFDRAEEARVIDGAVAAFKRVQTLAEDAFAA</sequence>
<accession>A0A8J3GKZ5</accession>
<organism evidence="1 2">
    <name type="scientific">Tianweitania populi</name>
    <dbReference type="NCBI Taxonomy" id="1607949"/>
    <lineage>
        <taxon>Bacteria</taxon>
        <taxon>Pseudomonadati</taxon>
        <taxon>Pseudomonadota</taxon>
        <taxon>Alphaproteobacteria</taxon>
        <taxon>Hyphomicrobiales</taxon>
        <taxon>Phyllobacteriaceae</taxon>
        <taxon>Tianweitania</taxon>
    </lineage>
</organism>
<proteinExistence type="predicted"/>
<name>A0A8J3GKZ5_9HYPH</name>
<comment type="caution">
    <text evidence="1">The sequence shown here is derived from an EMBL/GenBank/DDBJ whole genome shotgun (WGS) entry which is preliminary data.</text>
</comment>
<dbReference type="CDD" id="cd19166">
    <property type="entry name" value="HemeO-bac"/>
    <property type="match status" value="1"/>
</dbReference>
<protein>
    <submittedName>
        <fullName evidence="1">Heme oxygenase</fullName>
    </submittedName>
</protein>
<dbReference type="AlphaFoldDB" id="A0A8J3GKZ5"/>